<evidence type="ECO:0000256" key="4">
    <source>
        <dbReference type="ARBA" id="ARBA00023163"/>
    </source>
</evidence>
<keyword evidence="7" id="KW-1185">Reference proteome</keyword>
<evidence type="ECO:0000259" key="5">
    <source>
        <dbReference type="PROSITE" id="PS50931"/>
    </source>
</evidence>
<gene>
    <name evidence="6" type="ORF">ACFQ2T_06125</name>
</gene>
<dbReference type="Proteomes" id="UP001597206">
    <property type="component" value="Unassembled WGS sequence"/>
</dbReference>
<protein>
    <submittedName>
        <fullName evidence="6">LysR family transcriptional regulator</fullName>
    </submittedName>
</protein>
<evidence type="ECO:0000313" key="7">
    <source>
        <dbReference type="Proteomes" id="UP001597206"/>
    </source>
</evidence>
<feature type="domain" description="HTH lysR-type" evidence="5">
    <location>
        <begin position="1"/>
        <end position="59"/>
    </location>
</feature>
<dbReference type="PROSITE" id="PS50931">
    <property type="entry name" value="HTH_LYSR"/>
    <property type="match status" value="1"/>
</dbReference>
<reference evidence="7" key="1">
    <citation type="journal article" date="2019" name="Int. J. Syst. Evol. Microbiol.">
        <title>The Global Catalogue of Microorganisms (GCM) 10K type strain sequencing project: providing services to taxonomists for standard genome sequencing and annotation.</title>
        <authorList>
            <consortium name="The Broad Institute Genomics Platform"/>
            <consortium name="The Broad Institute Genome Sequencing Center for Infectious Disease"/>
            <person name="Wu L."/>
            <person name="Ma J."/>
        </authorList>
    </citation>
    <scope>NUCLEOTIDE SEQUENCE [LARGE SCALE GENOMIC DNA]</scope>
    <source>
        <strain evidence="7">CCUG 58411</strain>
    </source>
</reference>
<comment type="caution">
    <text evidence="6">The sequence shown here is derived from an EMBL/GenBank/DDBJ whole genome shotgun (WGS) entry which is preliminary data.</text>
</comment>
<dbReference type="Pfam" id="PF00126">
    <property type="entry name" value="HTH_1"/>
    <property type="match status" value="1"/>
</dbReference>
<dbReference type="PANTHER" id="PTHR30537">
    <property type="entry name" value="HTH-TYPE TRANSCRIPTIONAL REGULATOR"/>
    <property type="match status" value="1"/>
</dbReference>
<dbReference type="EMBL" id="JBHTLN010000001">
    <property type="protein sequence ID" value="MFD1122072.1"/>
    <property type="molecule type" value="Genomic_DNA"/>
</dbReference>
<dbReference type="PANTHER" id="PTHR30537:SF17">
    <property type="entry name" value="LYSR-FAMILY REGULATORY PROTEIN"/>
    <property type="match status" value="1"/>
</dbReference>
<keyword evidence="4" id="KW-0804">Transcription</keyword>
<dbReference type="SUPFAM" id="SSF53850">
    <property type="entry name" value="Periplasmic binding protein-like II"/>
    <property type="match status" value="1"/>
</dbReference>
<organism evidence="6 7">
    <name type="scientific">Methylophilus flavus</name>
    <dbReference type="NCBI Taxonomy" id="640084"/>
    <lineage>
        <taxon>Bacteria</taxon>
        <taxon>Pseudomonadati</taxon>
        <taxon>Pseudomonadota</taxon>
        <taxon>Betaproteobacteria</taxon>
        <taxon>Nitrosomonadales</taxon>
        <taxon>Methylophilaceae</taxon>
        <taxon>Methylophilus</taxon>
    </lineage>
</organism>
<comment type="similarity">
    <text evidence="1">Belongs to the LysR transcriptional regulatory family.</text>
</comment>
<dbReference type="InterPro" id="IPR058163">
    <property type="entry name" value="LysR-type_TF_proteobact-type"/>
</dbReference>
<dbReference type="InterPro" id="IPR036388">
    <property type="entry name" value="WH-like_DNA-bd_sf"/>
</dbReference>
<dbReference type="Gene3D" id="1.10.10.10">
    <property type="entry name" value="Winged helix-like DNA-binding domain superfamily/Winged helix DNA-binding domain"/>
    <property type="match status" value="1"/>
</dbReference>
<dbReference type="InterPro" id="IPR000847">
    <property type="entry name" value="LysR_HTH_N"/>
</dbReference>
<dbReference type="RefSeq" id="WP_379031908.1">
    <property type="nucleotide sequence ID" value="NZ_JBHTLN010000001.1"/>
</dbReference>
<dbReference type="Pfam" id="PF03466">
    <property type="entry name" value="LysR_substrate"/>
    <property type="match status" value="1"/>
</dbReference>
<evidence type="ECO:0000256" key="1">
    <source>
        <dbReference type="ARBA" id="ARBA00009437"/>
    </source>
</evidence>
<dbReference type="InterPro" id="IPR036390">
    <property type="entry name" value="WH_DNA-bd_sf"/>
</dbReference>
<keyword evidence="3" id="KW-0238">DNA-binding</keyword>
<dbReference type="CDD" id="cd08422">
    <property type="entry name" value="PBP2_CrgA_like"/>
    <property type="match status" value="1"/>
</dbReference>
<proteinExistence type="inferred from homology"/>
<evidence type="ECO:0000256" key="3">
    <source>
        <dbReference type="ARBA" id="ARBA00023125"/>
    </source>
</evidence>
<dbReference type="SUPFAM" id="SSF46785">
    <property type="entry name" value="Winged helix' DNA-binding domain"/>
    <property type="match status" value="1"/>
</dbReference>
<keyword evidence="2" id="KW-0805">Transcription regulation</keyword>
<evidence type="ECO:0000256" key="2">
    <source>
        <dbReference type="ARBA" id="ARBA00023015"/>
    </source>
</evidence>
<evidence type="ECO:0000313" key="6">
    <source>
        <dbReference type="EMBL" id="MFD1122072.1"/>
    </source>
</evidence>
<dbReference type="InterPro" id="IPR005119">
    <property type="entry name" value="LysR_subst-bd"/>
</dbReference>
<dbReference type="Gene3D" id="3.40.190.290">
    <property type="match status" value="1"/>
</dbReference>
<sequence length="307" mass="33941">MDTLRSIESFVKAVQAGSIAAGARLQGITAAAASQNIQRLEKSLGTRLLIRTTRNLAMTESGELYYAEVEHLIAGLARAQSAVTEFHGQPQGRLRVGASVAFGRHILMPLIPQFARNFPKLSIEVVLSDRSLDHITEDIDVSIRFKEQLEPGLVARKIAIAPVVYCASPGYLQRKGVPETPEDLTTHDCLMFRMPVDGRLFSWTFVRNGIRYEPEIKPGIICNDIDSLHRLVVEGAGITRLATFIANQDIQRGALIALFQPDPASMNAIQSDTVPLEFYACFRDKHAITNKVRAFVDYLVSEIPQAL</sequence>
<name>A0ABW3PE35_9PROT</name>
<accession>A0ABW3PE35</accession>